<proteinExistence type="predicted"/>
<sequence length="40" mass="4640">MSWISKKIFQDQKIAAFGSSYRSTRSHVGVAEGYDLFWNQ</sequence>
<evidence type="ECO:0000313" key="2">
    <source>
        <dbReference type="Proteomes" id="UP000182814"/>
    </source>
</evidence>
<keyword evidence="2" id="KW-1185">Reference proteome</keyword>
<protein>
    <submittedName>
        <fullName evidence="1">Uncharacterized protein</fullName>
    </submittedName>
</protein>
<dbReference type="AlphaFoldDB" id="A0A1H1SGH3"/>
<organism evidence="1 2">
    <name type="scientific">Pseudomonas lini</name>
    <dbReference type="NCBI Taxonomy" id="163011"/>
    <lineage>
        <taxon>Bacteria</taxon>
        <taxon>Pseudomonadati</taxon>
        <taxon>Pseudomonadota</taxon>
        <taxon>Gammaproteobacteria</taxon>
        <taxon>Pseudomonadales</taxon>
        <taxon>Pseudomonadaceae</taxon>
        <taxon>Pseudomonas</taxon>
    </lineage>
</organism>
<evidence type="ECO:0000313" key="1">
    <source>
        <dbReference type="EMBL" id="SDS46479.1"/>
    </source>
</evidence>
<gene>
    <name evidence="1" type="ORF">SAMN04490191_1515</name>
</gene>
<dbReference type="Proteomes" id="UP000182814">
    <property type="component" value="Chromosome I"/>
</dbReference>
<accession>A0A1H1SGH3</accession>
<dbReference type="EMBL" id="LT629746">
    <property type="protein sequence ID" value="SDS46479.1"/>
    <property type="molecule type" value="Genomic_DNA"/>
</dbReference>
<name>A0A1H1SGH3_9PSED</name>
<reference evidence="2" key="1">
    <citation type="submission" date="2016-10" db="EMBL/GenBank/DDBJ databases">
        <authorList>
            <person name="Varghese N."/>
            <person name="Submissions S."/>
        </authorList>
    </citation>
    <scope>NUCLEOTIDE SEQUENCE [LARGE SCALE GENOMIC DNA]</scope>
    <source>
        <strain evidence="2">BS3782</strain>
    </source>
</reference>